<name>A0A0B2VTD6_TOXCA</name>
<dbReference type="InterPro" id="IPR031984">
    <property type="entry name" value="SLC3A2_N"/>
</dbReference>
<dbReference type="Pfam" id="PF00128">
    <property type="entry name" value="Alpha-amylase"/>
    <property type="match status" value="2"/>
</dbReference>
<dbReference type="SMART" id="SM00642">
    <property type="entry name" value="Aamy"/>
    <property type="match status" value="1"/>
</dbReference>
<dbReference type="PANTHER" id="PTHR10357:SF179">
    <property type="entry name" value="NEUTRAL AND BASIC AMINO ACID TRANSPORT PROTEIN RBAT"/>
    <property type="match status" value="1"/>
</dbReference>
<feature type="domain" description="Glycosyl hydrolase family 13 catalytic" evidence="4">
    <location>
        <begin position="170"/>
        <end position="593"/>
    </location>
</feature>
<keyword evidence="3" id="KW-1133">Transmembrane helix</keyword>
<sequence>MAADTPPIGKNLEVLAMAADDTTVPLSENGKATEIVDAGTGLAKYTKEDEAVDVQATGKLIGLTKEQLEKYRNDPFWKPLRLILFVLFWLAWIAMFVGAVLIVVLSPKCAPKKAPEWWRAKVSYQVFTPSFRDSDGNGIGDFKGIQEKLDDLRKVGIQNIWATPVIATQKVFTPSFRDSDGNGIGDFKGIQEKLDDLRKVGIQNIWATPVIATQKILRGSRKARRRKLRITETYVASSPAGSTRSTPGDVLPATAIWKDDFMPYDVIDFATVDERFGTEDQFKEMIDAIHKYNMHFVMDLPISTTSVKHIWFEDAKKGGKYKSYYVWKKEADVRNDNNYVAVPGTGEAFLAYEGRDPILNWENPEVKLAIIDVAKKYLDLGVDGFHLAYVSQLMKNQGAAPYAKAALGALESFNSELDKYIEGNEALKEKKVAVFCSLNDMEDVQPHDTEEYNAASLEYVIDNSVTKLEPSICPDGVAKCLYNALANALHHFERSQLPHVWQFTNYDVSRLTSRFDAPTGNLMTFVQMTLPGAVEIYYGQEIGLTDAINSSKKFTGLMQWDSSKYGGFTTANQQPFFTNTADIDKLNYQAQFDTVKSPLKTFRSLAKLRQRDDNLAFGTIKLAPFVNDLILYSRIHHENNSTTTVGAAYVVATNFGAVNASVGINQLVPVDRSSTNVEVVALTSNSNNYQLRQHIDLSTKKLELGPKQGILLRI</sequence>
<dbReference type="EMBL" id="JPKZ01000522">
    <property type="protein sequence ID" value="KHN86761.1"/>
    <property type="molecule type" value="Genomic_DNA"/>
</dbReference>
<accession>A0A0B2VTD6</accession>
<organism evidence="5 6">
    <name type="scientific">Toxocara canis</name>
    <name type="common">Canine roundworm</name>
    <dbReference type="NCBI Taxonomy" id="6265"/>
    <lineage>
        <taxon>Eukaryota</taxon>
        <taxon>Metazoa</taxon>
        <taxon>Ecdysozoa</taxon>
        <taxon>Nematoda</taxon>
        <taxon>Chromadorea</taxon>
        <taxon>Rhabditida</taxon>
        <taxon>Spirurina</taxon>
        <taxon>Ascaridomorpha</taxon>
        <taxon>Ascaridoidea</taxon>
        <taxon>Toxocaridae</taxon>
        <taxon>Toxocara</taxon>
    </lineage>
</organism>
<dbReference type="OMA" id="WNNADQY"/>
<keyword evidence="3" id="KW-0472">Membrane</keyword>
<dbReference type="Gene3D" id="3.90.400.10">
    <property type="entry name" value="Oligo-1,6-glucosidase, Domain 2"/>
    <property type="match status" value="1"/>
</dbReference>
<evidence type="ECO:0000313" key="6">
    <source>
        <dbReference type="Proteomes" id="UP000031036"/>
    </source>
</evidence>
<evidence type="ECO:0000256" key="3">
    <source>
        <dbReference type="SAM" id="Phobius"/>
    </source>
</evidence>
<comment type="caution">
    <text evidence="5">The sequence shown here is derived from an EMBL/GenBank/DDBJ whole genome shotgun (WGS) entry which is preliminary data.</text>
</comment>
<dbReference type="SUPFAM" id="SSF51445">
    <property type="entry name" value="(Trans)glycosidases"/>
    <property type="match status" value="2"/>
</dbReference>
<dbReference type="AlphaFoldDB" id="A0A0B2VTD6"/>
<evidence type="ECO:0000259" key="4">
    <source>
        <dbReference type="SMART" id="SM00642"/>
    </source>
</evidence>
<dbReference type="GO" id="GO:0004558">
    <property type="term" value="F:alpha-1,4-glucosidase activity"/>
    <property type="evidence" value="ECO:0007669"/>
    <property type="project" value="UniProtKB-EC"/>
</dbReference>
<dbReference type="PANTHER" id="PTHR10357">
    <property type="entry name" value="ALPHA-AMYLASE FAMILY MEMBER"/>
    <property type="match status" value="1"/>
</dbReference>
<dbReference type="Proteomes" id="UP000031036">
    <property type="component" value="Unassembled WGS sequence"/>
</dbReference>
<evidence type="ECO:0000313" key="5">
    <source>
        <dbReference type="EMBL" id="KHN86761.1"/>
    </source>
</evidence>
<evidence type="ECO:0000256" key="1">
    <source>
        <dbReference type="ARBA" id="ARBA00001657"/>
    </source>
</evidence>
<dbReference type="GO" id="GO:0005975">
    <property type="term" value="P:carbohydrate metabolic process"/>
    <property type="evidence" value="ECO:0007669"/>
    <property type="project" value="InterPro"/>
</dbReference>
<dbReference type="InterPro" id="IPR006047">
    <property type="entry name" value="GH13_cat_dom"/>
</dbReference>
<gene>
    <name evidence="5" type="primary">Slc3a1</name>
    <name evidence="5" type="ORF">Tcan_07024</name>
</gene>
<dbReference type="Gene3D" id="3.20.20.80">
    <property type="entry name" value="Glycosidases"/>
    <property type="match status" value="2"/>
</dbReference>
<feature type="transmembrane region" description="Helical" evidence="3">
    <location>
        <begin position="82"/>
        <end position="105"/>
    </location>
</feature>
<dbReference type="InterPro" id="IPR045857">
    <property type="entry name" value="O16G_dom_2"/>
</dbReference>
<reference evidence="5 6" key="1">
    <citation type="submission" date="2014-11" db="EMBL/GenBank/DDBJ databases">
        <title>Genetic blueprint of the zoonotic pathogen Toxocara canis.</title>
        <authorList>
            <person name="Zhu X.-Q."/>
            <person name="Korhonen P.K."/>
            <person name="Cai H."/>
            <person name="Young N.D."/>
            <person name="Nejsum P."/>
            <person name="von Samson-Himmelstjerna G."/>
            <person name="Boag P.R."/>
            <person name="Tan P."/>
            <person name="Li Q."/>
            <person name="Min J."/>
            <person name="Yang Y."/>
            <person name="Wang X."/>
            <person name="Fang X."/>
            <person name="Hall R.S."/>
            <person name="Hofmann A."/>
            <person name="Sternberg P.W."/>
            <person name="Jex A.R."/>
            <person name="Gasser R.B."/>
        </authorList>
    </citation>
    <scope>NUCLEOTIDE SEQUENCE [LARGE SCALE GENOMIC DNA]</scope>
    <source>
        <strain evidence="5">PN_DK_2014</strain>
    </source>
</reference>
<proteinExistence type="predicted"/>
<keyword evidence="6" id="KW-1185">Reference proteome</keyword>
<dbReference type="STRING" id="6265.A0A0B2VTD6"/>
<keyword evidence="3" id="KW-0812">Transmembrane</keyword>
<dbReference type="EC" id="3.2.1.20" evidence="2"/>
<protein>
    <recommendedName>
        <fullName evidence="2">alpha-glucosidase</fullName>
        <ecNumber evidence="2">3.2.1.20</ecNumber>
    </recommendedName>
</protein>
<dbReference type="Pfam" id="PF16028">
    <property type="entry name" value="SLC3A2_N"/>
    <property type="match status" value="1"/>
</dbReference>
<dbReference type="InterPro" id="IPR017853">
    <property type="entry name" value="GH"/>
</dbReference>
<dbReference type="OrthoDB" id="1740265at2759"/>
<comment type="catalytic activity">
    <reaction evidence="1">
        <text>Hydrolysis of terminal, non-reducing (1-&gt;4)-linked alpha-D-glucose residues with release of alpha-D-glucose.</text>
        <dbReference type="EC" id="3.2.1.20"/>
    </reaction>
</comment>
<evidence type="ECO:0000256" key="2">
    <source>
        <dbReference type="ARBA" id="ARBA00012741"/>
    </source>
</evidence>